<dbReference type="GO" id="GO:0006779">
    <property type="term" value="P:porphyrin-containing compound biosynthetic process"/>
    <property type="evidence" value="ECO:0007669"/>
    <property type="project" value="UniProtKB-KW"/>
</dbReference>
<comment type="caution">
    <text evidence="12">The sequence shown here is derived from an EMBL/GenBank/DDBJ whole genome shotgun (WGS) entry which is preliminary data.</text>
</comment>
<dbReference type="NCBIfam" id="TIGR00540">
    <property type="entry name" value="TPR_hemY_coli"/>
    <property type="match status" value="1"/>
</dbReference>
<dbReference type="Pfam" id="PF07219">
    <property type="entry name" value="HemY_N"/>
    <property type="match status" value="1"/>
</dbReference>
<evidence type="ECO:0000256" key="3">
    <source>
        <dbReference type="ARBA" id="ARBA00004744"/>
    </source>
</evidence>
<evidence type="ECO:0000256" key="4">
    <source>
        <dbReference type="ARBA" id="ARBA00022475"/>
    </source>
</evidence>
<evidence type="ECO:0000256" key="8">
    <source>
        <dbReference type="ARBA" id="ARBA00023136"/>
    </source>
</evidence>
<dbReference type="GO" id="GO:0005886">
    <property type="term" value="C:plasma membrane"/>
    <property type="evidence" value="ECO:0007669"/>
    <property type="project" value="UniProtKB-SubCell"/>
</dbReference>
<gene>
    <name evidence="12" type="ORF">HNQ58_002041</name>
</gene>
<evidence type="ECO:0000256" key="9">
    <source>
        <dbReference type="ARBA" id="ARBA00023244"/>
    </source>
</evidence>
<protein>
    <submittedName>
        <fullName evidence="12">HemY protein</fullName>
    </submittedName>
</protein>
<comment type="function">
    <text evidence="1">Involved in a late step of protoheme IX synthesis.</text>
</comment>
<keyword evidence="7 10" id="KW-1133">Transmembrane helix</keyword>
<reference evidence="12 13" key="1">
    <citation type="submission" date="2020-08" db="EMBL/GenBank/DDBJ databases">
        <title>Genomic Encyclopedia of Type Strains, Phase IV (KMG-IV): sequencing the most valuable type-strain genomes for metagenomic binning, comparative biology and taxonomic classification.</title>
        <authorList>
            <person name="Goeker M."/>
        </authorList>
    </citation>
    <scope>NUCLEOTIDE SEQUENCE [LARGE SCALE GENOMIC DNA]</scope>
    <source>
        <strain evidence="12 13">DSM 25897</strain>
    </source>
</reference>
<dbReference type="UniPathway" id="UPA00252"/>
<dbReference type="AlphaFoldDB" id="A0A7W7Y133"/>
<keyword evidence="13" id="KW-1185">Reference proteome</keyword>
<accession>A0A7W7Y133</accession>
<evidence type="ECO:0000313" key="12">
    <source>
        <dbReference type="EMBL" id="MBB5016130.1"/>
    </source>
</evidence>
<evidence type="ECO:0000256" key="10">
    <source>
        <dbReference type="SAM" id="Phobius"/>
    </source>
</evidence>
<proteinExistence type="predicted"/>
<dbReference type="Gene3D" id="1.25.40.10">
    <property type="entry name" value="Tetratricopeptide repeat domain"/>
    <property type="match status" value="1"/>
</dbReference>
<dbReference type="RefSeq" id="WP_183948804.1">
    <property type="nucleotide sequence ID" value="NZ_JACHHX010000015.1"/>
</dbReference>
<dbReference type="InterPro" id="IPR005254">
    <property type="entry name" value="Heme_biosyn_assoc_TPR_pro"/>
</dbReference>
<evidence type="ECO:0000256" key="5">
    <source>
        <dbReference type="ARBA" id="ARBA00022519"/>
    </source>
</evidence>
<comment type="subcellular location">
    <subcellularLocation>
        <location evidence="2">Cell inner membrane</location>
        <topology evidence="2">Multi-pass membrane protein</topology>
    </subcellularLocation>
</comment>
<evidence type="ECO:0000256" key="2">
    <source>
        <dbReference type="ARBA" id="ARBA00004429"/>
    </source>
</evidence>
<evidence type="ECO:0000256" key="6">
    <source>
        <dbReference type="ARBA" id="ARBA00022692"/>
    </source>
</evidence>
<dbReference type="Proteomes" id="UP000519004">
    <property type="component" value="Unassembled WGS sequence"/>
</dbReference>
<keyword evidence="6 10" id="KW-0812">Transmembrane</keyword>
<evidence type="ECO:0000259" key="11">
    <source>
        <dbReference type="Pfam" id="PF07219"/>
    </source>
</evidence>
<dbReference type="InterPro" id="IPR010817">
    <property type="entry name" value="HemY_N"/>
</dbReference>
<feature type="transmembrane region" description="Helical" evidence="10">
    <location>
        <begin position="44"/>
        <end position="69"/>
    </location>
</feature>
<dbReference type="InterPro" id="IPR011990">
    <property type="entry name" value="TPR-like_helical_dom_sf"/>
</dbReference>
<keyword evidence="8 10" id="KW-0472">Membrane</keyword>
<dbReference type="EMBL" id="JACHHX010000015">
    <property type="protein sequence ID" value="MBB5016130.1"/>
    <property type="molecule type" value="Genomic_DNA"/>
</dbReference>
<feature type="domain" description="HemY N-terminal" evidence="11">
    <location>
        <begin position="29"/>
        <end position="128"/>
    </location>
</feature>
<organism evidence="12 13">
    <name type="scientific">Rehaibacterium terrae</name>
    <dbReference type="NCBI Taxonomy" id="1341696"/>
    <lineage>
        <taxon>Bacteria</taxon>
        <taxon>Pseudomonadati</taxon>
        <taxon>Pseudomonadota</taxon>
        <taxon>Gammaproteobacteria</taxon>
        <taxon>Lysobacterales</taxon>
        <taxon>Lysobacteraceae</taxon>
        <taxon>Rehaibacterium</taxon>
    </lineage>
</organism>
<evidence type="ECO:0000256" key="1">
    <source>
        <dbReference type="ARBA" id="ARBA00002962"/>
    </source>
</evidence>
<dbReference type="GO" id="GO:0042168">
    <property type="term" value="P:heme metabolic process"/>
    <property type="evidence" value="ECO:0007669"/>
    <property type="project" value="InterPro"/>
</dbReference>
<keyword evidence="4" id="KW-1003">Cell membrane</keyword>
<comment type="pathway">
    <text evidence="3">Porphyrin-containing compound metabolism; protoheme biosynthesis.</text>
</comment>
<sequence length="419" mass="45457">MSVFRQLLLWLALAVLGALAWQLLAADPGQVFVRFHGVDYSTNVPIAVGLLLLAMAAVWLLAQLLLMPFRAWRRLRDRRARTQLADGLLALHEGRWERAARLLERGAEAARTLRLPALLAAAQARDAHGEPAESERLLQAATTGDAVPPVVALARAERLLRQGRADDALAQLDAIAGTLPPRALVVRCEALLAVGRAAEAWGLLGALRRTRALAPDALAALELRLAAAALREADDARVLADRWDGLPPSLRQTPDAVAAYAQRAVALGLEDAAAEAVEQALRSDWSETLALLYGQIPRGREGSRLTRAEAWLRTHPASPGLLVTLGRLCREESLWGKAEDYLHRAIAQGAGAEGWEELGHCFAAQGDEQRARLCYANALRAGRAETAVELPGRGLRERIQDLAVPEERDEHGLPRLPLP</sequence>
<name>A0A7W7Y133_9GAMM</name>
<keyword evidence="9" id="KW-0627">Porphyrin biosynthesis</keyword>
<evidence type="ECO:0000313" key="13">
    <source>
        <dbReference type="Proteomes" id="UP000519004"/>
    </source>
</evidence>
<evidence type="ECO:0000256" key="7">
    <source>
        <dbReference type="ARBA" id="ARBA00022989"/>
    </source>
</evidence>
<dbReference type="SUPFAM" id="SSF48452">
    <property type="entry name" value="TPR-like"/>
    <property type="match status" value="1"/>
</dbReference>
<keyword evidence="5" id="KW-0997">Cell inner membrane</keyword>